<sequence>MAPGAFSTNDAFREFYAPRTTEPPTSNQPQSMPPVEHQRPRKPIEPRNYNSTNRTKSDGEDQREAGCLGEIRNYKAGDEFLLLWKWVDDFIDKRRAKKNSSKSTSHQSKPAPSLSRETRQAPRAAITLSPEAARRQTTSRGNMREYKTQRHTLWGELFNLYTNWKEQQAKKKADQRRREEISRSHWRVTERRDEPARGRSTAQLEHPKATPSPPDQDNSADSQPGVTRKPVPLYTKKRGEVQKHAVKIAQLPPVHNSVHLQHTPSNNYRARPSPARGQKDNLTRDTRFSDFLPLERKPQKPVSSRETQWTYAVPGEDDELVRNNRFSSILDPAKAIKKAKEAERAKGPKCYMCGSKDCPGGYRDNITKLWVCEPCQRTHNMAPTQCSVCGDPTDAGYADNGLWMCTQCRNPTTPKELPPSPRFSRKATSKPKASRPSIPQGVSVPISEYDSDHLYSDDSYETRATTPPPQRPSGLGITYQDQSEQEENTAAPPTPPLKDSKYHRNSPAMDYDQSYLRKPGTKHPYARSSASTTRNSSISFAPDPRKSNRSPKQHHQQNHFFNPTTYPYPSPLSTPTSLHRPRPASSVYPTDEPSTEFPYPPPPIPQEFVNRPWRSSPVSPGTLSRAALARTSTEPVSPMSVSTMESGRRVLNRRSSWYDYWKPILEWTGEKSP</sequence>
<keyword evidence="3" id="KW-1185">Reference proteome</keyword>
<dbReference type="Proteomes" id="UP000664534">
    <property type="component" value="Unassembled WGS sequence"/>
</dbReference>
<comment type="caution">
    <text evidence="2">The sequence shown here is derived from an EMBL/GenBank/DDBJ whole genome shotgun (WGS) entry which is preliminary data.</text>
</comment>
<feature type="region of interest" description="Disordered" evidence="1">
    <location>
        <begin position="413"/>
        <end position="645"/>
    </location>
</feature>
<reference evidence="2" key="1">
    <citation type="submission" date="2021-03" db="EMBL/GenBank/DDBJ databases">
        <authorList>
            <person name="Tagirdzhanova G."/>
        </authorList>
    </citation>
    <scope>NUCLEOTIDE SEQUENCE</scope>
</reference>
<name>A0A8H3FE85_9LECA</name>
<evidence type="ECO:0000313" key="2">
    <source>
        <dbReference type="EMBL" id="CAF9924401.1"/>
    </source>
</evidence>
<feature type="compositionally biased region" description="Low complexity" evidence="1">
    <location>
        <begin position="526"/>
        <end position="539"/>
    </location>
</feature>
<feature type="compositionally biased region" description="Basic residues" evidence="1">
    <location>
        <begin position="547"/>
        <end position="557"/>
    </location>
</feature>
<feature type="region of interest" description="Disordered" evidence="1">
    <location>
        <begin position="1"/>
        <end position="64"/>
    </location>
</feature>
<feature type="compositionally biased region" description="Polar residues" evidence="1">
    <location>
        <begin position="215"/>
        <end position="225"/>
    </location>
</feature>
<feature type="compositionally biased region" description="Polar residues" evidence="1">
    <location>
        <begin position="630"/>
        <end position="645"/>
    </location>
</feature>
<feature type="region of interest" description="Disordered" evidence="1">
    <location>
        <begin position="252"/>
        <end position="281"/>
    </location>
</feature>
<gene>
    <name evidence="2" type="ORF">IMSHALPRED_006179</name>
</gene>
<evidence type="ECO:0000313" key="3">
    <source>
        <dbReference type="Proteomes" id="UP000664534"/>
    </source>
</evidence>
<organism evidence="2 3">
    <name type="scientific">Imshaugia aleurites</name>
    <dbReference type="NCBI Taxonomy" id="172621"/>
    <lineage>
        <taxon>Eukaryota</taxon>
        <taxon>Fungi</taxon>
        <taxon>Dikarya</taxon>
        <taxon>Ascomycota</taxon>
        <taxon>Pezizomycotina</taxon>
        <taxon>Lecanoromycetes</taxon>
        <taxon>OSLEUM clade</taxon>
        <taxon>Lecanoromycetidae</taxon>
        <taxon>Lecanorales</taxon>
        <taxon>Lecanorineae</taxon>
        <taxon>Parmeliaceae</taxon>
        <taxon>Imshaugia</taxon>
    </lineage>
</organism>
<dbReference type="EMBL" id="CAJPDT010000036">
    <property type="protein sequence ID" value="CAF9924401.1"/>
    <property type="molecule type" value="Genomic_DNA"/>
</dbReference>
<accession>A0A8H3FE85</accession>
<feature type="region of interest" description="Disordered" evidence="1">
    <location>
        <begin position="168"/>
        <end position="239"/>
    </location>
</feature>
<feature type="compositionally biased region" description="Basic and acidic residues" evidence="1">
    <location>
        <begin position="55"/>
        <end position="64"/>
    </location>
</feature>
<feature type="compositionally biased region" description="Basic and acidic residues" evidence="1">
    <location>
        <begin position="36"/>
        <end position="45"/>
    </location>
</feature>
<feature type="compositionally biased region" description="Polar residues" evidence="1">
    <location>
        <begin position="258"/>
        <end position="268"/>
    </location>
</feature>
<dbReference type="AlphaFoldDB" id="A0A8H3FE85"/>
<proteinExistence type="predicted"/>
<feature type="compositionally biased region" description="Polar residues" evidence="1">
    <location>
        <begin position="1"/>
        <end position="10"/>
    </location>
</feature>
<feature type="compositionally biased region" description="Basic residues" evidence="1">
    <location>
        <begin position="423"/>
        <end position="433"/>
    </location>
</feature>
<protein>
    <submittedName>
        <fullName evidence="2">Uncharacterized protein</fullName>
    </submittedName>
</protein>
<dbReference type="OrthoDB" id="5379238at2759"/>
<feature type="region of interest" description="Disordered" evidence="1">
    <location>
        <begin position="96"/>
        <end position="147"/>
    </location>
</feature>
<feature type="compositionally biased region" description="Polar residues" evidence="1">
    <location>
        <begin position="101"/>
        <end position="110"/>
    </location>
</feature>
<evidence type="ECO:0000256" key="1">
    <source>
        <dbReference type="SAM" id="MobiDB-lite"/>
    </source>
</evidence>
<feature type="compositionally biased region" description="Basic and acidic residues" evidence="1">
    <location>
        <begin position="168"/>
        <end position="197"/>
    </location>
</feature>